<protein>
    <submittedName>
        <fullName evidence="1">Uncharacterized protein</fullName>
    </submittedName>
</protein>
<dbReference type="AlphaFoldDB" id="A0A7S4AN73"/>
<dbReference type="EMBL" id="HBIX01019962">
    <property type="protein sequence ID" value="CAE0721334.1"/>
    <property type="molecule type" value="Transcribed_RNA"/>
</dbReference>
<proteinExistence type="predicted"/>
<name>A0A7S4AN73_9STRA</name>
<evidence type="ECO:0000313" key="1">
    <source>
        <dbReference type="EMBL" id="CAE0721334.1"/>
    </source>
</evidence>
<sequence length="103" mass="11918">MGDCDWSRARIRFGLKGGDWEDSLVAVAAMIVMRCNRKLRYAMRSDLSNYAFPLLSHNSKVKVKINVPVPYNPAIQRRRLCVIDAPLLILDWALLKWELFDPK</sequence>
<accession>A0A7S4AN73</accession>
<reference evidence="1" key="1">
    <citation type="submission" date="2021-01" db="EMBL/GenBank/DDBJ databases">
        <authorList>
            <person name="Corre E."/>
            <person name="Pelletier E."/>
            <person name="Niang G."/>
            <person name="Scheremetjew M."/>
            <person name="Finn R."/>
            <person name="Kale V."/>
            <person name="Holt S."/>
            <person name="Cochrane G."/>
            <person name="Meng A."/>
            <person name="Brown T."/>
            <person name="Cohen L."/>
        </authorList>
    </citation>
    <scope>NUCLEOTIDE SEQUENCE</scope>
    <source>
        <strain evidence="1">10249 10 AB</strain>
    </source>
</reference>
<organism evidence="1">
    <name type="scientific">Pseudo-nitzschia australis</name>
    <dbReference type="NCBI Taxonomy" id="44445"/>
    <lineage>
        <taxon>Eukaryota</taxon>
        <taxon>Sar</taxon>
        <taxon>Stramenopiles</taxon>
        <taxon>Ochrophyta</taxon>
        <taxon>Bacillariophyta</taxon>
        <taxon>Bacillariophyceae</taxon>
        <taxon>Bacillariophycidae</taxon>
        <taxon>Bacillariales</taxon>
        <taxon>Bacillariaceae</taxon>
        <taxon>Pseudo-nitzschia</taxon>
    </lineage>
</organism>
<gene>
    <name evidence="1" type="ORF">PAUS00366_LOCUS14089</name>
</gene>